<evidence type="ECO:0008006" key="4">
    <source>
        <dbReference type="Google" id="ProtNLM"/>
    </source>
</evidence>
<keyword evidence="1" id="KW-0732">Signal</keyword>
<dbReference type="PROSITE" id="PS51257">
    <property type="entry name" value="PROKAR_LIPOPROTEIN"/>
    <property type="match status" value="1"/>
</dbReference>
<dbReference type="Proteomes" id="UP000306402">
    <property type="component" value="Unassembled WGS sequence"/>
</dbReference>
<protein>
    <recommendedName>
        <fullName evidence="4">Lipocalin-like domain-containing protein</fullName>
    </recommendedName>
</protein>
<comment type="caution">
    <text evidence="2">The sequence shown here is derived from an EMBL/GenBank/DDBJ whole genome shotgun (WGS) entry which is preliminary data.</text>
</comment>
<dbReference type="RefSeq" id="WP_138363375.1">
    <property type="nucleotide sequence ID" value="NZ_VCEJ01000002.1"/>
</dbReference>
<keyword evidence="3" id="KW-1185">Reference proteome</keyword>
<dbReference type="EMBL" id="VCEJ01000002">
    <property type="protein sequence ID" value="TLV02166.1"/>
    <property type="molecule type" value="Genomic_DNA"/>
</dbReference>
<proteinExistence type="predicted"/>
<evidence type="ECO:0000313" key="3">
    <source>
        <dbReference type="Proteomes" id="UP000306402"/>
    </source>
</evidence>
<feature type="chain" id="PRO_5024291703" description="Lipocalin-like domain-containing protein" evidence="1">
    <location>
        <begin position="24"/>
        <end position="141"/>
    </location>
</feature>
<evidence type="ECO:0000313" key="2">
    <source>
        <dbReference type="EMBL" id="TLV02166.1"/>
    </source>
</evidence>
<accession>A0A5R9L0T9</accession>
<gene>
    <name evidence="2" type="ORF">FEN17_00550</name>
</gene>
<organism evidence="2 3">
    <name type="scientific">Dyadobacter luticola</name>
    <dbReference type="NCBI Taxonomy" id="1979387"/>
    <lineage>
        <taxon>Bacteria</taxon>
        <taxon>Pseudomonadati</taxon>
        <taxon>Bacteroidota</taxon>
        <taxon>Cytophagia</taxon>
        <taxon>Cytophagales</taxon>
        <taxon>Spirosomataceae</taxon>
        <taxon>Dyadobacter</taxon>
    </lineage>
</organism>
<dbReference type="AlphaFoldDB" id="A0A5R9L0T9"/>
<evidence type="ECO:0000256" key="1">
    <source>
        <dbReference type="SAM" id="SignalP"/>
    </source>
</evidence>
<reference evidence="2 3" key="1">
    <citation type="submission" date="2019-05" db="EMBL/GenBank/DDBJ databases">
        <authorList>
            <person name="Qu J.-H."/>
        </authorList>
    </citation>
    <scope>NUCLEOTIDE SEQUENCE [LARGE SCALE GENOMIC DNA]</scope>
    <source>
        <strain evidence="2 3">T17</strain>
    </source>
</reference>
<feature type="signal peptide" evidence="1">
    <location>
        <begin position="1"/>
        <end position="23"/>
    </location>
</feature>
<sequence>MKAKSYLSLLLFCVALLTLSACSSDDDDKSPEISTAAPGAGWKVSLFKEPGEDKTADYSGYTFEFADSGTIKLTGNNKAVSGIWQQFQNDGVTKFKIGLNVQDKDLESLNHDWVIVAKTDKLISLKDDNSSSNEQLQFTKN</sequence>
<name>A0A5R9L0T9_9BACT</name>
<dbReference type="OrthoDB" id="962026at2"/>